<dbReference type="OrthoDB" id="5506026at2"/>
<protein>
    <recommendedName>
        <fullName evidence="3">Carboxypeptidase regulatory-like domain-containing protein</fullName>
    </recommendedName>
</protein>
<gene>
    <name evidence="1" type="ORF">DB32_007562</name>
</gene>
<name>A0A0F6YLX5_9BACT</name>
<sequence length="570" mass="59904">MTRASLALLVAGALSGCTLTIDPPRTPPMNACGEDADCGGSRCDREMGICVAETAAPYAFNVQMVLPASIDEGRPALVTSSGSFAASGVDASIQIAVRAPVPVTGWVREGGTRPVEADVVFAPRTSVLVPVAPRLSVSTPGVETAGMEPMRAHEFATQLVPGLVYDVEVRPRGEDARRLAPTRAVLELMGGQRYDVTLRPNEEHFRLAGTLVDLVGTGHDGLEVRAIDETGRLVSSVATTSTMGEDEGVFELFVDPAATNWRLVVSAPPAYQAAAAFPTITVDPAVLVYEGPTDDPRVRVLVPTPDQTGACFAGTVEMPAGGAAVGATITLRSRQLEDDGTGLTGTFALQLTTSAGAAAGTPIGCSLAPLPPGGFEARVLPGEYDIEIRPLEPELGVYVEHRRITDDTVGPVFVLPERARLSGILQRSAGEPVFDARVRAVPLNAPLPGPRLDEASLLNRPNETITDPLGNFRLLLDVGVYDLIAEPAEGSGWPWVVRPAFAMAAREWTEVLDVGHPIAVRGQASFDDGALIAGAEITAYAIVGERAVPIGRATSDAEGRFLLLLPPELR</sequence>
<dbReference type="KEGG" id="samy:DB32_007562"/>
<accession>A0A0F6YLX5</accession>
<evidence type="ECO:0008006" key="3">
    <source>
        <dbReference type="Google" id="ProtNLM"/>
    </source>
</evidence>
<dbReference type="PROSITE" id="PS51257">
    <property type="entry name" value="PROKAR_LIPOPROTEIN"/>
    <property type="match status" value="1"/>
</dbReference>
<proteinExistence type="predicted"/>
<organism evidence="1 2">
    <name type="scientific">Sandaracinus amylolyticus</name>
    <dbReference type="NCBI Taxonomy" id="927083"/>
    <lineage>
        <taxon>Bacteria</taxon>
        <taxon>Pseudomonadati</taxon>
        <taxon>Myxococcota</taxon>
        <taxon>Polyangia</taxon>
        <taxon>Polyangiales</taxon>
        <taxon>Sandaracinaceae</taxon>
        <taxon>Sandaracinus</taxon>
    </lineage>
</organism>
<reference evidence="1 2" key="1">
    <citation type="submission" date="2015-03" db="EMBL/GenBank/DDBJ databases">
        <title>Genome assembly of Sandaracinus amylolyticus DSM 53668.</title>
        <authorList>
            <person name="Sharma G."/>
            <person name="Subramanian S."/>
        </authorList>
    </citation>
    <scope>NUCLEOTIDE SEQUENCE [LARGE SCALE GENOMIC DNA]</scope>
    <source>
        <strain evidence="1 2">DSM 53668</strain>
    </source>
</reference>
<evidence type="ECO:0000313" key="1">
    <source>
        <dbReference type="EMBL" id="AKF10413.1"/>
    </source>
</evidence>
<dbReference type="RefSeq" id="WP_053237382.1">
    <property type="nucleotide sequence ID" value="NZ_CP011125.1"/>
</dbReference>
<dbReference type="EMBL" id="CP011125">
    <property type="protein sequence ID" value="AKF10413.1"/>
    <property type="molecule type" value="Genomic_DNA"/>
</dbReference>
<keyword evidence="2" id="KW-1185">Reference proteome</keyword>
<dbReference type="Proteomes" id="UP000034883">
    <property type="component" value="Chromosome"/>
</dbReference>
<dbReference type="AlphaFoldDB" id="A0A0F6YLX5"/>
<evidence type="ECO:0000313" key="2">
    <source>
        <dbReference type="Proteomes" id="UP000034883"/>
    </source>
</evidence>
<dbReference type="STRING" id="927083.DB32_007562"/>